<dbReference type="Proteomes" id="UP000053201">
    <property type="component" value="Unassembled WGS sequence"/>
</dbReference>
<sequence>MSGTESIPSDPSELQDVVRRQAAELRKITAEKEALLNKVEANEQTYKEALQLHLDSATLEKARLETSLASLKKDQQVRSEEFQKQLETLRTPGDSPNEDELLVSLSKAIESDDLQHIKDLAKQLKDRVTVQDALIKKLKFELDMECGHVNILRAENQKLRQMTVELQASAEQEEEYIANKLMKRINHLKKEKGELLLKVEQEEEMITNTLQKKLSQLQKEKIDMELALEQEQEFIVNRLQKQLESLRLQQTSANTPRKMSHPTHSPNASMVDFPVSPGVAEVLRAEVNSLKTRIHDMETEYEDGANTCGELYSKLREEVIALRGRLSLPVDDIDRQFPQVLPALVQRSRSSSSLSVNDRSRSASSTSVRRSPSETSVGPQDPSLRWDRRSSRSVSSTRGSIMSTT</sequence>
<dbReference type="VEuPathDB" id="FungiDB:SPPG_04610"/>
<proteinExistence type="predicted"/>
<dbReference type="PANTHER" id="PTHR15276">
    <property type="entry name" value="H4 D10S170 PROTEIN-RELATED"/>
    <property type="match status" value="1"/>
</dbReference>
<dbReference type="STRING" id="645134.A0A0L0HFL6"/>
<evidence type="ECO:0000313" key="3">
    <source>
        <dbReference type="EMBL" id="KND00281.1"/>
    </source>
</evidence>
<dbReference type="AlphaFoldDB" id="A0A0L0HFL6"/>
<dbReference type="RefSeq" id="XP_016608320.1">
    <property type="nucleotide sequence ID" value="XM_016752844.1"/>
</dbReference>
<dbReference type="InParanoid" id="A0A0L0HFL6"/>
<feature type="coiled-coil region" evidence="1">
    <location>
        <begin position="18"/>
        <end position="74"/>
    </location>
</feature>
<dbReference type="EMBL" id="KQ257456">
    <property type="protein sequence ID" value="KND00281.1"/>
    <property type="molecule type" value="Genomic_DNA"/>
</dbReference>
<evidence type="ECO:0008006" key="5">
    <source>
        <dbReference type="Google" id="ProtNLM"/>
    </source>
</evidence>
<feature type="region of interest" description="Disordered" evidence="2">
    <location>
        <begin position="346"/>
        <end position="405"/>
    </location>
</feature>
<gene>
    <name evidence="3" type="ORF">SPPG_04610</name>
</gene>
<dbReference type="PANTHER" id="PTHR15276:SF0">
    <property type="entry name" value="COILED-COIL DOMAIN-CONTAINING PROTEIN 6"/>
    <property type="match status" value="1"/>
</dbReference>
<feature type="compositionally biased region" description="Low complexity" evidence="2">
    <location>
        <begin position="346"/>
        <end position="377"/>
    </location>
</feature>
<protein>
    <recommendedName>
        <fullName evidence="5">Coiled-coil domain-containing protein 6</fullName>
    </recommendedName>
</protein>
<name>A0A0L0HFL6_SPIPD</name>
<dbReference type="GeneID" id="27688048"/>
<feature type="coiled-coil region" evidence="1">
    <location>
        <begin position="152"/>
        <end position="249"/>
    </location>
</feature>
<feature type="compositionally biased region" description="Low complexity" evidence="2">
    <location>
        <begin position="392"/>
        <end position="405"/>
    </location>
</feature>
<organism evidence="3 4">
    <name type="scientific">Spizellomyces punctatus (strain DAOM BR117)</name>
    <dbReference type="NCBI Taxonomy" id="645134"/>
    <lineage>
        <taxon>Eukaryota</taxon>
        <taxon>Fungi</taxon>
        <taxon>Fungi incertae sedis</taxon>
        <taxon>Chytridiomycota</taxon>
        <taxon>Chytridiomycota incertae sedis</taxon>
        <taxon>Chytridiomycetes</taxon>
        <taxon>Spizellomycetales</taxon>
        <taxon>Spizellomycetaceae</taxon>
        <taxon>Spizellomyces</taxon>
    </lineage>
</organism>
<accession>A0A0L0HFL6</accession>
<dbReference type="OMA" id="DSATHHT"/>
<dbReference type="Pfam" id="PF09755">
    <property type="entry name" value="DUF2046"/>
    <property type="match status" value="1"/>
</dbReference>
<reference evidence="3 4" key="1">
    <citation type="submission" date="2009-08" db="EMBL/GenBank/DDBJ databases">
        <title>The Genome Sequence of Spizellomyces punctatus strain DAOM BR117.</title>
        <authorList>
            <consortium name="The Broad Institute Genome Sequencing Platform"/>
            <person name="Russ C."/>
            <person name="Cuomo C."/>
            <person name="Shea T."/>
            <person name="Young S.K."/>
            <person name="Zeng Q."/>
            <person name="Koehrsen M."/>
            <person name="Haas B."/>
            <person name="Borodovsky M."/>
            <person name="Guigo R."/>
            <person name="Alvarado L."/>
            <person name="Berlin A."/>
            <person name="Bochicchio J."/>
            <person name="Borenstein D."/>
            <person name="Chapman S."/>
            <person name="Chen Z."/>
            <person name="Engels R."/>
            <person name="Freedman E."/>
            <person name="Gellesch M."/>
            <person name="Goldberg J."/>
            <person name="Griggs A."/>
            <person name="Gujja S."/>
            <person name="Heiman D."/>
            <person name="Hepburn T."/>
            <person name="Howarth C."/>
            <person name="Jen D."/>
            <person name="Larson L."/>
            <person name="Lewis B."/>
            <person name="Mehta T."/>
            <person name="Park D."/>
            <person name="Pearson M."/>
            <person name="Roberts A."/>
            <person name="Saif S."/>
            <person name="Shenoy N."/>
            <person name="Sisk P."/>
            <person name="Stolte C."/>
            <person name="Sykes S."/>
            <person name="Thomson T."/>
            <person name="Walk T."/>
            <person name="White J."/>
            <person name="Yandava C."/>
            <person name="Burger G."/>
            <person name="Gray M.W."/>
            <person name="Holland P.W.H."/>
            <person name="King N."/>
            <person name="Lang F.B.F."/>
            <person name="Roger A.J."/>
            <person name="Ruiz-Trillo I."/>
            <person name="Lander E."/>
            <person name="Nusbaum C."/>
        </authorList>
    </citation>
    <scope>NUCLEOTIDE SEQUENCE [LARGE SCALE GENOMIC DNA]</scope>
    <source>
        <strain evidence="3 4">DAOM BR117</strain>
    </source>
</reference>
<keyword evidence="4" id="KW-1185">Reference proteome</keyword>
<dbReference type="eggNOG" id="KOG2129">
    <property type="taxonomic scope" value="Eukaryota"/>
</dbReference>
<dbReference type="InterPro" id="IPR019152">
    <property type="entry name" value="DUF2046"/>
</dbReference>
<evidence type="ECO:0000256" key="1">
    <source>
        <dbReference type="SAM" id="Coils"/>
    </source>
</evidence>
<evidence type="ECO:0000313" key="4">
    <source>
        <dbReference type="Proteomes" id="UP000053201"/>
    </source>
</evidence>
<evidence type="ECO:0000256" key="2">
    <source>
        <dbReference type="SAM" id="MobiDB-lite"/>
    </source>
</evidence>
<dbReference type="OrthoDB" id="78858at2759"/>
<keyword evidence="1" id="KW-0175">Coiled coil</keyword>